<keyword evidence="2" id="KW-1185">Reference proteome</keyword>
<name>A0A397UBM5_9GLOM</name>
<dbReference type="AlphaFoldDB" id="A0A397UBM5"/>
<dbReference type="OrthoDB" id="2428910at2759"/>
<dbReference type="Proteomes" id="UP000266673">
    <property type="component" value="Unassembled WGS sequence"/>
</dbReference>
<comment type="caution">
    <text evidence="1">The sequence shown here is derived from an EMBL/GenBank/DDBJ whole genome shotgun (WGS) entry which is preliminary data.</text>
</comment>
<proteinExistence type="predicted"/>
<sequence>MILNRGSFYDDLHFITSILRPIKESIIQLESRDSTLSDCFVHLIKLAATIY</sequence>
<evidence type="ECO:0000313" key="1">
    <source>
        <dbReference type="EMBL" id="RIB07662.1"/>
    </source>
</evidence>
<organism evidence="1 2">
    <name type="scientific">Gigaspora rosea</name>
    <dbReference type="NCBI Taxonomy" id="44941"/>
    <lineage>
        <taxon>Eukaryota</taxon>
        <taxon>Fungi</taxon>
        <taxon>Fungi incertae sedis</taxon>
        <taxon>Mucoromycota</taxon>
        <taxon>Glomeromycotina</taxon>
        <taxon>Glomeromycetes</taxon>
        <taxon>Diversisporales</taxon>
        <taxon>Gigasporaceae</taxon>
        <taxon>Gigaspora</taxon>
    </lineage>
</organism>
<feature type="non-terminal residue" evidence="1">
    <location>
        <position position="51"/>
    </location>
</feature>
<accession>A0A397UBM5</accession>
<gene>
    <name evidence="1" type="ORF">C2G38_2113126</name>
</gene>
<protein>
    <submittedName>
        <fullName evidence="1">Uncharacterized protein</fullName>
    </submittedName>
</protein>
<dbReference type="EMBL" id="QKWP01001621">
    <property type="protein sequence ID" value="RIB07662.1"/>
    <property type="molecule type" value="Genomic_DNA"/>
</dbReference>
<evidence type="ECO:0000313" key="2">
    <source>
        <dbReference type="Proteomes" id="UP000266673"/>
    </source>
</evidence>
<reference evidence="1 2" key="1">
    <citation type="submission" date="2018-06" db="EMBL/GenBank/DDBJ databases">
        <title>Comparative genomics reveals the genomic features of Rhizophagus irregularis, R. cerebriforme, R. diaphanum and Gigaspora rosea, and their symbiotic lifestyle signature.</title>
        <authorList>
            <person name="Morin E."/>
            <person name="San Clemente H."/>
            <person name="Chen E.C.H."/>
            <person name="De La Providencia I."/>
            <person name="Hainaut M."/>
            <person name="Kuo A."/>
            <person name="Kohler A."/>
            <person name="Murat C."/>
            <person name="Tang N."/>
            <person name="Roy S."/>
            <person name="Loubradou J."/>
            <person name="Henrissat B."/>
            <person name="Grigoriev I.V."/>
            <person name="Corradi N."/>
            <person name="Roux C."/>
            <person name="Martin F.M."/>
        </authorList>
    </citation>
    <scope>NUCLEOTIDE SEQUENCE [LARGE SCALE GENOMIC DNA]</scope>
    <source>
        <strain evidence="1 2">DAOM 194757</strain>
    </source>
</reference>